<gene>
    <name evidence="1" type="ORF">SCARR_02249</name>
</gene>
<dbReference type="Proteomes" id="UP000346198">
    <property type="component" value="Unassembled WGS sequence"/>
</dbReference>
<protein>
    <submittedName>
        <fullName evidence="1">Uncharacterized protein</fullName>
    </submittedName>
</protein>
<evidence type="ECO:0000313" key="2">
    <source>
        <dbReference type="Proteomes" id="UP000346198"/>
    </source>
</evidence>
<evidence type="ECO:0000313" key="1">
    <source>
        <dbReference type="EMBL" id="VGO20188.1"/>
    </source>
</evidence>
<dbReference type="EMBL" id="CAAHFH010000001">
    <property type="protein sequence ID" value="VGO20188.1"/>
    <property type="molecule type" value="Genomic_DNA"/>
</dbReference>
<name>A0A6C2UJA6_9BACT</name>
<reference evidence="1 2" key="1">
    <citation type="submission" date="2019-04" db="EMBL/GenBank/DDBJ databases">
        <authorList>
            <person name="Van Vliet M D."/>
        </authorList>
    </citation>
    <scope>NUCLEOTIDE SEQUENCE [LARGE SCALE GENOMIC DNA]</scope>
    <source>
        <strain evidence="1 2">F21</strain>
    </source>
</reference>
<proteinExistence type="predicted"/>
<keyword evidence="2" id="KW-1185">Reference proteome</keyword>
<organism evidence="1 2">
    <name type="scientific">Pontiella sulfatireligans</name>
    <dbReference type="NCBI Taxonomy" id="2750658"/>
    <lineage>
        <taxon>Bacteria</taxon>
        <taxon>Pseudomonadati</taxon>
        <taxon>Kiritimatiellota</taxon>
        <taxon>Kiritimatiellia</taxon>
        <taxon>Kiritimatiellales</taxon>
        <taxon>Pontiellaceae</taxon>
        <taxon>Pontiella</taxon>
    </lineage>
</organism>
<accession>A0A6C2UJA6</accession>
<dbReference type="AlphaFoldDB" id="A0A6C2UJA6"/>
<sequence length="29" mass="3222">MEEPAVDGGRFTVTNAPLPAAEFYRLLKQ</sequence>